<evidence type="ECO:0000313" key="2">
    <source>
        <dbReference type="EMBL" id="CAG9327722.1"/>
    </source>
</evidence>
<gene>
    <name evidence="2" type="ORF">BSTOLATCC_MIC44350</name>
</gene>
<organism evidence="2 3">
    <name type="scientific">Blepharisma stoltei</name>
    <dbReference type="NCBI Taxonomy" id="1481888"/>
    <lineage>
        <taxon>Eukaryota</taxon>
        <taxon>Sar</taxon>
        <taxon>Alveolata</taxon>
        <taxon>Ciliophora</taxon>
        <taxon>Postciliodesmatophora</taxon>
        <taxon>Heterotrichea</taxon>
        <taxon>Heterotrichida</taxon>
        <taxon>Blepharismidae</taxon>
        <taxon>Blepharisma</taxon>
    </lineage>
</organism>
<name>A0AAU9K3F5_9CILI</name>
<dbReference type="AlphaFoldDB" id="A0AAU9K3F5"/>
<evidence type="ECO:0000313" key="3">
    <source>
        <dbReference type="Proteomes" id="UP001162131"/>
    </source>
</evidence>
<keyword evidence="1" id="KW-0812">Transmembrane</keyword>
<keyword evidence="1" id="KW-0472">Membrane</keyword>
<keyword evidence="3" id="KW-1185">Reference proteome</keyword>
<protein>
    <submittedName>
        <fullName evidence="2">Uncharacterized protein</fullName>
    </submittedName>
</protein>
<comment type="caution">
    <text evidence="2">The sequence shown here is derived from an EMBL/GenBank/DDBJ whole genome shotgun (WGS) entry which is preliminary data.</text>
</comment>
<keyword evidence="1" id="KW-1133">Transmembrane helix</keyword>
<proteinExistence type="predicted"/>
<dbReference type="EMBL" id="CAJZBQ010000044">
    <property type="protein sequence ID" value="CAG9327722.1"/>
    <property type="molecule type" value="Genomic_DNA"/>
</dbReference>
<evidence type="ECO:0000256" key="1">
    <source>
        <dbReference type="SAM" id="Phobius"/>
    </source>
</evidence>
<feature type="transmembrane region" description="Helical" evidence="1">
    <location>
        <begin position="49"/>
        <end position="68"/>
    </location>
</feature>
<sequence>MEIKDNSDWEFKLFDCAKNPLMCAWVLCVPCGGDCMQAVTAKVSDPRNRNAACVACLCSFTLFCYGGVFNRHRLSKKLGLKDNIFFNILTAACCESCGNTQEWMETMKRVKGNHELTIVDYIQGKI</sequence>
<accession>A0AAU9K3F5</accession>
<reference evidence="2" key="1">
    <citation type="submission" date="2021-09" db="EMBL/GenBank/DDBJ databases">
        <authorList>
            <consortium name="AG Swart"/>
            <person name="Singh M."/>
            <person name="Singh A."/>
            <person name="Seah K."/>
            <person name="Emmerich C."/>
        </authorList>
    </citation>
    <scope>NUCLEOTIDE SEQUENCE</scope>
    <source>
        <strain evidence="2">ATCC30299</strain>
    </source>
</reference>
<dbReference type="Proteomes" id="UP001162131">
    <property type="component" value="Unassembled WGS sequence"/>
</dbReference>